<dbReference type="InterPro" id="IPR003663">
    <property type="entry name" value="Sugar/inositol_transpt"/>
</dbReference>
<dbReference type="eggNOG" id="KOG0254">
    <property type="taxonomic scope" value="Eukaryota"/>
</dbReference>
<keyword evidence="3 8" id="KW-0813">Transport</keyword>
<dbReference type="PANTHER" id="PTHR48021:SF71">
    <property type="entry name" value="SUGAR TRANSPORTER ERD6-LIKE 14"/>
    <property type="match status" value="1"/>
</dbReference>
<proteinExistence type="inferred from homology"/>
<feature type="domain" description="Major facilitator superfamily (MFS) profile" evidence="10">
    <location>
        <begin position="33"/>
        <end position="458"/>
    </location>
</feature>
<protein>
    <recommendedName>
        <fullName evidence="10">Major facilitator superfamily (MFS) profile domain-containing protein</fullName>
    </recommendedName>
</protein>
<name>M4EL48_BRACM</name>
<evidence type="ECO:0000313" key="11">
    <source>
        <dbReference type="EnsemblPlants" id="Bra029515.1-P"/>
    </source>
</evidence>
<evidence type="ECO:0000256" key="1">
    <source>
        <dbReference type="ARBA" id="ARBA00004141"/>
    </source>
</evidence>
<dbReference type="GO" id="GO:0055085">
    <property type="term" value="P:transmembrane transport"/>
    <property type="evidence" value="ECO:0000318"/>
    <property type="project" value="GO_Central"/>
</dbReference>
<dbReference type="Proteomes" id="UP000011750">
    <property type="component" value="Chromosome A09"/>
</dbReference>
<dbReference type="InterPro" id="IPR005828">
    <property type="entry name" value="MFS_sugar_transport-like"/>
</dbReference>
<reference evidence="11 12" key="2">
    <citation type="journal article" date="2018" name="Hortic Res">
        <title>Improved Brassica rapa reference genome by single-molecule sequencing and chromosome conformation capture technologies.</title>
        <authorList>
            <person name="Zhang L."/>
            <person name="Cai X."/>
            <person name="Wu J."/>
            <person name="Liu M."/>
            <person name="Grob S."/>
            <person name="Cheng F."/>
            <person name="Liang J."/>
            <person name="Cai C."/>
            <person name="Liu Z."/>
            <person name="Liu B."/>
            <person name="Wang F."/>
            <person name="Li S."/>
            <person name="Liu F."/>
            <person name="Li X."/>
            <person name="Cheng L."/>
            <person name="Yang W."/>
            <person name="Li M.H."/>
            <person name="Grossniklaus U."/>
            <person name="Zheng H."/>
            <person name="Wang X."/>
        </authorList>
    </citation>
    <scope>NUCLEOTIDE SEQUENCE [LARGE SCALE GENOMIC DNA]</scope>
    <source>
        <strain evidence="11 12">cv. Chiifu-401-42</strain>
    </source>
</reference>
<keyword evidence="6 9" id="KW-1133">Transmembrane helix</keyword>
<feature type="transmembrane region" description="Helical" evidence="9">
    <location>
        <begin position="128"/>
        <end position="145"/>
    </location>
</feature>
<evidence type="ECO:0000256" key="6">
    <source>
        <dbReference type="ARBA" id="ARBA00022989"/>
    </source>
</evidence>
<keyword evidence="4" id="KW-0762">Sugar transport</keyword>
<organism evidence="11 12">
    <name type="scientific">Brassica campestris</name>
    <name type="common">Field mustard</name>
    <dbReference type="NCBI Taxonomy" id="3711"/>
    <lineage>
        <taxon>Eukaryota</taxon>
        <taxon>Viridiplantae</taxon>
        <taxon>Streptophyta</taxon>
        <taxon>Embryophyta</taxon>
        <taxon>Tracheophyta</taxon>
        <taxon>Spermatophyta</taxon>
        <taxon>Magnoliopsida</taxon>
        <taxon>eudicotyledons</taxon>
        <taxon>Gunneridae</taxon>
        <taxon>Pentapetalae</taxon>
        <taxon>rosids</taxon>
        <taxon>malvids</taxon>
        <taxon>Brassicales</taxon>
        <taxon>Brassicaceae</taxon>
        <taxon>Brassiceae</taxon>
        <taxon>Brassica</taxon>
    </lineage>
</organism>
<feature type="transmembrane region" description="Helical" evidence="9">
    <location>
        <begin position="157"/>
        <end position="178"/>
    </location>
</feature>
<dbReference type="InterPro" id="IPR020846">
    <property type="entry name" value="MFS_dom"/>
</dbReference>
<accession>M4EL48</accession>
<evidence type="ECO:0000313" key="12">
    <source>
        <dbReference type="Proteomes" id="UP000011750"/>
    </source>
</evidence>
<evidence type="ECO:0000256" key="4">
    <source>
        <dbReference type="ARBA" id="ARBA00022597"/>
    </source>
</evidence>
<dbReference type="InterPro" id="IPR044775">
    <property type="entry name" value="MFS_ERD6/Tret1-like"/>
</dbReference>
<dbReference type="Gene3D" id="1.20.1250.20">
    <property type="entry name" value="MFS general substrate transporter like domains"/>
    <property type="match status" value="1"/>
</dbReference>
<dbReference type="Gramene" id="Bra029515.1">
    <property type="protein sequence ID" value="Bra029515.1-P"/>
    <property type="gene ID" value="Bra029515"/>
</dbReference>
<dbReference type="PRINTS" id="PR00171">
    <property type="entry name" value="SUGRTRNSPORT"/>
</dbReference>
<dbReference type="InterPro" id="IPR005829">
    <property type="entry name" value="Sugar_transporter_CS"/>
</dbReference>
<evidence type="ECO:0000256" key="7">
    <source>
        <dbReference type="ARBA" id="ARBA00023136"/>
    </source>
</evidence>
<reference evidence="11" key="3">
    <citation type="submission" date="2023-03" db="UniProtKB">
        <authorList>
            <consortium name="EnsemblPlants"/>
        </authorList>
    </citation>
    <scope>IDENTIFICATION</scope>
    <source>
        <strain evidence="11">cv. Chiifu-401-42</strain>
    </source>
</reference>
<dbReference type="InterPro" id="IPR050549">
    <property type="entry name" value="MFS_Trehalose_Transporter"/>
</dbReference>
<evidence type="ECO:0000256" key="3">
    <source>
        <dbReference type="ARBA" id="ARBA00022448"/>
    </source>
</evidence>
<sequence length="480" mass="51658">MAEEGLLACPDKSSSTSLLSEISNVSTRPFVLAFTACSCGAFSFGCIVGYTAPTQSSIMKDLNLSIADYSLFGSILTVGLILGALICGKLTDLVGRVNTMWITNILVIIGWFAIAFAKGVWLLDIGRFLQGISVGISSYLGPVYITEIAPRHLRGAASSLSQLSVGVGISVLYALGTVVAWRDLAILGAIPCLMIVPLLFFIPESPRWLAKVGKEKEVEAVLLSLRGAKSDVSDEAREIVEYTQHVKQHQDVNSHDFFKLFQRKYVLSLTIGIVLIALPQLGGLNGYTFYTDSIFTSTGVSSDVGFISTSIIQMIGGILGTVLVDVSGRRSLLLVSQAGMFLGCLATAISFILQACSKNNCWETGTPILALISVMVYFASYGLGMGPLPWIVASEIYPVDVKGAAGTVCNLVTSISSWVVTYFFSFLLQWSSTGTFILFATVMFLGFVFTAKLVPETKGKSLEEIHSLFYDSPPEDSTIF</sequence>
<dbReference type="PROSITE" id="PS00217">
    <property type="entry name" value="SUGAR_TRANSPORT_2"/>
    <property type="match status" value="1"/>
</dbReference>
<feature type="transmembrane region" description="Helical" evidence="9">
    <location>
        <begin position="331"/>
        <end position="353"/>
    </location>
</feature>
<reference evidence="11 12" key="1">
    <citation type="journal article" date="2011" name="Nat. Genet.">
        <title>The genome of the mesopolyploid crop species Brassica rapa.</title>
        <authorList>
            <consortium name="Brassica rapa Genome Sequencing Project Consortium"/>
            <person name="Wang X."/>
            <person name="Wang H."/>
            <person name="Wang J."/>
            <person name="Sun R."/>
            <person name="Wu J."/>
            <person name="Liu S."/>
            <person name="Bai Y."/>
            <person name="Mun J.H."/>
            <person name="Bancroft I."/>
            <person name="Cheng F."/>
            <person name="Huang S."/>
            <person name="Li X."/>
            <person name="Hua W."/>
            <person name="Wang J."/>
            <person name="Wang X."/>
            <person name="Freeling M."/>
            <person name="Pires J.C."/>
            <person name="Paterson A.H."/>
            <person name="Chalhoub B."/>
            <person name="Wang B."/>
            <person name="Hayward A."/>
            <person name="Sharpe A.G."/>
            <person name="Park B.S."/>
            <person name="Weisshaar B."/>
            <person name="Liu B."/>
            <person name="Li B."/>
            <person name="Liu B."/>
            <person name="Tong C."/>
            <person name="Song C."/>
            <person name="Duran C."/>
            <person name="Peng C."/>
            <person name="Geng C."/>
            <person name="Koh C."/>
            <person name="Lin C."/>
            <person name="Edwards D."/>
            <person name="Mu D."/>
            <person name="Shen D."/>
            <person name="Soumpourou E."/>
            <person name="Li F."/>
            <person name="Fraser F."/>
            <person name="Conant G."/>
            <person name="Lassalle G."/>
            <person name="King G.J."/>
            <person name="Bonnema G."/>
            <person name="Tang H."/>
            <person name="Wang H."/>
            <person name="Belcram H."/>
            <person name="Zhou H."/>
            <person name="Hirakawa H."/>
            <person name="Abe H."/>
            <person name="Guo H."/>
            <person name="Wang H."/>
            <person name="Jin H."/>
            <person name="Parkin I.A."/>
            <person name="Batley J."/>
            <person name="Kim J.S."/>
            <person name="Just J."/>
            <person name="Li J."/>
            <person name="Xu J."/>
            <person name="Deng J."/>
            <person name="Kim J.A."/>
            <person name="Li J."/>
            <person name="Yu J."/>
            <person name="Meng J."/>
            <person name="Wang J."/>
            <person name="Min J."/>
            <person name="Poulain J."/>
            <person name="Wang J."/>
            <person name="Hatakeyama K."/>
            <person name="Wu K."/>
            <person name="Wang L."/>
            <person name="Fang L."/>
            <person name="Trick M."/>
            <person name="Links M.G."/>
            <person name="Zhao M."/>
            <person name="Jin M."/>
            <person name="Ramchiary N."/>
            <person name="Drou N."/>
            <person name="Berkman P.J."/>
            <person name="Cai Q."/>
            <person name="Huang Q."/>
            <person name="Li R."/>
            <person name="Tabata S."/>
            <person name="Cheng S."/>
            <person name="Zhang S."/>
            <person name="Zhang S."/>
            <person name="Huang S."/>
            <person name="Sato S."/>
            <person name="Sun S."/>
            <person name="Kwon S.J."/>
            <person name="Choi S.R."/>
            <person name="Lee T.H."/>
            <person name="Fan W."/>
            <person name="Zhao X."/>
            <person name="Tan X."/>
            <person name="Xu X."/>
            <person name="Wang Y."/>
            <person name="Qiu Y."/>
            <person name="Yin Y."/>
            <person name="Li Y."/>
            <person name="Du Y."/>
            <person name="Liao Y."/>
            <person name="Lim Y."/>
            <person name="Narusaka Y."/>
            <person name="Wang Y."/>
            <person name="Wang Z."/>
            <person name="Li Z."/>
            <person name="Wang Z."/>
            <person name="Xiong Z."/>
            <person name="Zhang Z."/>
        </authorList>
    </citation>
    <scope>NUCLEOTIDE SEQUENCE [LARGE SCALE GENOMIC DNA]</scope>
    <source>
        <strain evidence="11 12">cv. Chiifu-401-42</strain>
    </source>
</reference>
<feature type="transmembrane region" description="Helical" evidence="9">
    <location>
        <begin position="368"/>
        <end position="392"/>
    </location>
</feature>
<feature type="transmembrane region" description="Helical" evidence="9">
    <location>
        <begin position="100"/>
        <end position="122"/>
    </location>
</feature>
<evidence type="ECO:0000256" key="5">
    <source>
        <dbReference type="ARBA" id="ARBA00022692"/>
    </source>
</evidence>
<feature type="transmembrane region" description="Helical" evidence="9">
    <location>
        <begin position="265"/>
        <end position="284"/>
    </location>
</feature>
<feature type="transmembrane region" description="Helical" evidence="9">
    <location>
        <begin position="304"/>
        <end position="324"/>
    </location>
</feature>
<dbReference type="NCBIfam" id="TIGR00879">
    <property type="entry name" value="SP"/>
    <property type="match status" value="1"/>
</dbReference>
<keyword evidence="7 9" id="KW-0472">Membrane</keyword>
<keyword evidence="5 9" id="KW-0812">Transmembrane</keyword>
<evidence type="ECO:0000256" key="9">
    <source>
        <dbReference type="SAM" id="Phobius"/>
    </source>
</evidence>
<dbReference type="Pfam" id="PF00083">
    <property type="entry name" value="Sugar_tr"/>
    <property type="match status" value="1"/>
</dbReference>
<dbReference type="OMA" id="CLVFTTC"/>
<dbReference type="InterPro" id="IPR036259">
    <property type="entry name" value="MFS_trans_sf"/>
</dbReference>
<evidence type="ECO:0000256" key="2">
    <source>
        <dbReference type="ARBA" id="ARBA00010992"/>
    </source>
</evidence>
<dbReference type="AlphaFoldDB" id="M4EL48"/>
<dbReference type="CDD" id="cd17358">
    <property type="entry name" value="MFS_GLUT6_8_Class3_like"/>
    <property type="match status" value="1"/>
</dbReference>
<keyword evidence="12" id="KW-1185">Reference proteome</keyword>
<dbReference type="SUPFAM" id="SSF103473">
    <property type="entry name" value="MFS general substrate transporter"/>
    <property type="match status" value="1"/>
</dbReference>
<feature type="transmembrane region" description="Helical" evidence="9">
    <location>
        <begin position="436"/>
        <end position="454"/>
    </location>
</feature>
<comment type="subcellular location">
    <subcellularLocation>
        <location evidence="1">Membrane</location>
        <topology evidence="1">Multi-pass membrane protein</topology>
    </subcellularLocation>
</comment>
<feature type="transmembrane region" description="Helical" evidence="9">
    <location>
        <begin position="184"/>
        <end position="202"/>
    </location>
</feature>
<dbReference type="GO" id="GO:0022857">
    <property type="term" value="F:transmembrane transporter activity"/>
    <property type="evidence" value="ECO:0000318"/>
    <property type="project" value="GO_Central"/>
</dbReference>
<feature type="transmembrane region" description="Helical" evidence="9">
    <location>
        <begin position="30"/>
        <end position="50"/>
    </location>
</feature>
<dbReference type="FunCoup" id="M4EL48">
    <property type="interactions" value="669"/>
</dbReference>
<dbReference type="FunFam" id="1.20.1250.20:FF:000043">
    <property type="entry name" value="sugar transporter ERD6-like 6"/>
    <property type="match status" value="1"/>
</dbReference>
<dbReference type="GO" id="GO:0016020">
    <property type="term" value="C:membrane"/>
    <property type="evidence" value="ECO:0000318"/>
    <property type="project" value="GO_Central"/>
</dbReference>
<feature type="transmembrane region" description="Helical" evidence="9">
    <location>
        <begin position="70"/>
        <end position="88"/>
    </location>
</feature>
<evidence type="ECO:0000256" key="8">
    <source>
        <dbReference type="RuleBase" id="RU003346"/>
    </source>
</evidence>
<feature type="transmembrane region" description="Helical" evidence="9">
    <location>
        <begin position="404"/>
        <end position="424"/>
    </location>
</feature>
<dbReference type="InParanoid" id="M4EL48"/>
<evidence type="ECO:0000259" key="10">
    <source>
        <dbReference type="PROSITE" id="PS50850"/>
    </source>
</evidence>
<dbReference type="EnsemblPlants" id="Bra029515.1">
    <property type="protein sequence ID" value="Bra029515.1-P"/>
    <property type="gene ID" value="Bra029515"/>
</dbReference>
<dbReference type="GO" id="GO:0051119">
    <property type="term" value="F:sugar transmembrane transporter activity"/>
    <property type="evidence" value="ECO:0007669"/>
    <property type="project" value="InterPro"/>
</dbReference>
<comment type="similarity">
    <text evidence="2 8">Belongs to the major facilitator superfamily. Sugar transporter (TC 2.A.1.1) family.</text>
</comment>
<dbReference type="PANTHER" id="PTHR48021">
    <property type="match status" value="1"/>
</dbReference>
<dbReference type="PROSITE" id="PS50850">
    <property type="entry name" value="MFS"/>
    <property type="match status" value="1"/>
</dbReference>
<dbReference type="HOGENOM" id="CLU_001265_30_5_1"/>